<dbReference type="AlphaFoldDB" id="A0A6A6ZQ21"/>
<keyword evidence="3" id="KW-1185">Reference proteome</keyword>
<accession>A0A6A6ZQ21</accession>
<feature type="region of interest" description="Disordered" evidence="1">
    <location>
        <begin position="103"/>
        <end position="126"/>
    </location>
</feature>
<gene>
    <name evidence="2" type="ORF">CC86DRAFT_385365</name>
</gene>
<evidence type="ECO:0000256" key="1">
    <source>
        <dbReference type="SAM" id="MobiDB-lite"/>
    </source>
</evidence>
<protein>
    <submittedName>
        <fullName evidence="2">Uncharacterized protein</fullName>
    </submittedName>
</protein>
<dbReference type="EMBL" id="MU006234">
    <property type="protein sequence ID" value="KAF2822397.1"/>
    <property type="molecule type" value="Genomic_DNA"/>
</dbReference>
<evidence type="ECO:0000313" key="2">
    <source>
        <dbReference type="EMBL" id="KAF2822397.1"/>
    </source>
</evidence>
<evidence type="ECO:0000313" key="3">
    <source>
        <dbReference type="Proteomes" id="UP000799424"/>
    </source>
</evidence>
<feature type="region of interest" description="Disordered" evidence="1">
    <location>
        <begin position="38"/>
        <end position="76"/>
    </location>
</feature>
<name>A0A6A6ZQ21_9PLEO</name>
<proteinExistence type="predicted"/>
<sequence length="212" mass="21970">MSAGPPNRPAARVGNPTLAALSLSSRLPPEARLYNAKRHGVIIASDNDDSGSSDDEPENEADQPPGGGPSGSLGGARHGTLVTAACYNRMSCDIRHVVTTLPPPTQSVSESAIRNGRGSTAAPDQPVAVTRPADSIQAPSVQQPGSPIRQPTLPVQQPAQLPAVHAAASEPNVAINLDMSIADLIQAVESHSAMIDAKQSPQQSIRIVRLIL</sequence>
<reference evidence="2" key="1">
    <citation type="journal article" date="2020" name="Stud. Mycol.">
        <title>101 Dothideomycetes genomes: a test case for predicting lifestyles and emergence of pathogens.</title>
        <authorList>
            <person name="Haridas S."/>
            <person name="Albert R."/>
            <person name="Binder M."/>
            <person name="Bloem J."/>
            <person name="Labutti K."/>
            <person name="Salamov A."/>
            <person name="Andreopoulos B."/>
            <person name="Baker S."/>
            <person name="Barry K."/>
            <person name="Bills G."/>
            <person name="Bluhm B."/>
            <person name="Cannon C."/>
            <person name="Castanera R."/>
            <person name="Culley D."/>
            <person name="Daum C."/>
            <person name="Ezra D."/>
            <person name="Gonzalez J."/>
            <person name="Henrissat B."/>
            <person name="Kuo A."/>
            <person name="Liang C."/>
            <person name="Lipzen A."/>
            <person name="Lutzoni F."/>
            <person name="Magnuson J."/>
            <person name="Mondo S."/>
            <person name="Nolan M."/>
            <person name="Ohm R."/>
            <person name="Pangilinan J."/>
            <person name="Park H.-J."/>
            <person name="Ramirez L."/>
            <person name="Alfaro M."/>
            <person name="Sun H."/>
            <person name="Tritt A."/>
            <person name="Yoshinaga Y."/>
            <person name="Zwiers L.-H."/>
            <person name="Turgeon B."/>
            <person name="Goodwin S."/>
            <person name="Spatafora J."/>
            <person name="Crous P."/>
            <person name="Grigoriev I."/>
        </authorList>
    </citation>
    <scope>NUCLEOTIDE SEQUENCE</scope>
    <source>
        <strain evidence="2">CBS 113818</strain>
    </source>
</reference>
<organism evidence="2 3">
    <name type="scientific">Ophiobolus disseminans</name>
    <dbReference type="NCBI Taxonomy" id="1469910"/>
    <lineage>
        <taxon>Eukaryota</taxon>
        <taxon>Fungi</taxon>
        <taxon>Dikarya</taxon>
        <taxon>Ascomycota</taxon>
        <taxon>Pezizomycotina</taxon>
        <taxon>Dothideomycetes</taxon>
        <taxon>Pleosporomycetidae</taxon>
        <taxon>Pleosporales</taxon>
        <taxon>Pleosporineae</taxon>
        <taxon>Phaeosphaeriaceae</taxon>
        <taxon>Ophiobolus</taxon>
    </lineage>
</organism>
<feature type="compositionally biased region" description="Acidic residues" evidence="1">
    <location>
        <begin position="46"/>
        <end position="61"/>
    </location>
</feature>
<dbReference type="Proteomes" id="UP000799424">
    <property type="component" value="Unassembled WGS sequence"/>
</dbReference>